<evidence type="ECO:0000256" key="2">
    <source>
        <dbReference type="ARBA" id="ARBA00004496"/>
    </source>
</evidence>
<dbReference type="GO" id="GO:0005737">
    <property type="term" value="C:cytoplasm"/>
    <property type="evidence" value="ECO:0007669"/>
    <property type="project" value="UniProtKB-SubCell"/>
</dbReference>
<comment type="subcellular location">
    <subcellularLocation>
        <location evidence="2">Cytoplasm</location>
    </subcellularLocation>
    <subcellularLocation>
        <location evidence="1">Nucleus</location>
    </subcellularLocation>
</comment>
<dbReference type="VEuPathDB" id="FungiDB:BON22_4129"/>
<evidence type="ECO:0000313" key="10">
    <source>
        <dbReference type="Proteomes" id="UP000189513"/>
    </source>
</evidence>
<evidence type="ECO:0000256" key="5">
    <source>
        <dbReference type="ARBA" id="ARBA00022517"/>
    </source>
</evidence>
<accession>A0A061AN09</accession>
<keyword evidence="10" id="KW-1185">Reference proteome</keyword>
<feature type="compositionally biased region" description="Basic residues" evidence="7">
    <location>
        <begin position="17"/>
        <end position="30"/>
    </location>
</feature>
<dbReference type="EMBL" id="LK052887">
    <property type="protein sequence ID" value="CDR38512.1"/>
    <property type="molecule type" value="Genomic_DNA"/>
</dbReference>
<evidence type="ECO:0000313" key="9">
    <source>
        <dbReference type="EMBL" id="ONH66077.1"/>
    </source>
</evidence>
<evidence type="ECO:0000313" key="8">
    <source>
        <dbReference type="EMBL" id="CDR38512.1"/>
    </source>
</evidence>
<gene>
    <name evidence="9" type="ORF">BON22_4129</name>
    <name evidence="8" type="ORF">CYFA0S_02e02498g</name>
</gene>
<organism evidence="8">
    <name type="scientific">Cyberlindnera fabianii</name>
    <name type="common">Yeast</name>
    <name type="synonym">Hansenula fabianii</name>
    <dbReference type="NCBI Taxonomy" id="36022"/>
    <lineage>
        <taxon>Eukaryota</taxon>
        <taxon>Fungi</taxon>
        <taxon>Dikarya</taxon>
        <taxon>Ascomycota</taxon>
        <taxon>Saccharomycotina</taxon>
        <taxon>Saccharomycetes</taxon>
        <taxon>Phaffomycetales</taxon>
        <taxon>Phaffomycetaceae</taxon>
        <taxon>Cyberlindnera</taxon>
    </lineage>
</organism>
<keyword evidence="4" id="KW-0963">Cytoplasm</keyword>
<dbReference type="OMA" id="HHKVHSL"/>
<dbReference type="AlphaFoldDB" id="A0A061AN09"/>
<reference evidence="10" key="2">
    <citation type="journal article" date="2017" name="Genome Announc.">
        <title>Genome sequences of Cyberlindnera fabianii 65, Pichia kudriavzevii 129, and Saccharomyces cerevisiae 131 isolated from fermented masau fruits in Zimbabwe.</title>
        <authorList>
            <person name="van Rijswijck I.M.H."/>
            <person name="Derks M.F.L."/>
            <person name="Abee T."/>
            <person name="de Ridder D."/>
            <person name="Smid E.J."/>
        </authorList>
    </citation>
    <scope>NUCLEOTIDE SEQUENCE [LARGE SCALE GENOMIC DNA]</scope>
    <source>
        <strain evidence="10">65</strain>
    </source>
</reference>
<keyword evidence="6" id="KW-0539">Nucleus</keyword>
<dbReference type="EMBL" id="MPUK01000008">
    <property type="protein sequence ID" value="ONH66077.1"/>
    <property type="molecule type" value="Genomic_DNA"/>
</dbReference>
<feature type="region of interest" description="Disordered" evidence="7">
    <location>
        <begin position="1"/>
        <end position="63"/>
    </location>
</feature>
<reference evidence="8" key="1">
    <citation type="journal article" date="2014" name="Genome Announc.">
        <title>Genome sequence of the yeast Cyberlindnera fabianii (Hansenula fabianii).</title>
        <authorList>
            <person name="Freel K.C."/>
            <person name="Sarilar V."/>
            <person name="Neuveglise C."/>
            <person name="Devillers H."/>
            <person name="Friedrich A."/>
            <person name="Schacherer J."/>
        </authorList>
    </citation>
    <scope>NUCLEOTIDE SEQUENCE</scope>
    <source>
        <strain evidence="8">YJS4271</strain>
    </source>
</reference>
<evidence type="ECO:0000256" key="1">
    <source>
        <dbReference type="ARBA" id="ARBA00004123"/>
    </source>
</evidence>
<dbReference type="GO" id="GO:0005634">
    <property type="term" value="C:nucleus"/>
    <property type="evidence" value="ECO:0007669"/>
    <property type="project" value="UniProtKB-SubCell"/>
</dbReference>
<dbReference type="STRING" id="36022.A0A061AN09"/>
<dbReference type="OrthoDB" id="4086742at2759"/>
<dbReference type="GO" id="GO:0042254">
    <property type="term" value="P:ribosome biogenesis"/>
    <property type="evidence" value="ECO:0007669"/>
    <property type="project" value="UniProtKB-KW"/>
</dbReference>
<evidence type="ECO:0000256" key="4">
    <source>
        <dbReference type="ARBA" id="ARBA00022490"/>
    </source>
</evidence>
<dbReference type="Pfam" id="PF09135">
    <property type="entry name" value="Alb1"/>
    <property type="match status" value="1"/>
</dbReference>
<protein>
    <submittedName>
        <fullName evidence="8">CYFA0S02e02498g1_1</fullName>
    </submittedName>
    <submittedName>
        <fullName evidence="9">Ribosome biogenesis protein ALB1</fullName>
    </submittedName>
</protein>
<evidence type="ECO:0000256" key="7">
    <source>
        <dbReference type="SAM" id="MobiDB-lite"/>
    </source>
</evidence>
<evidence type="ECO:0000256" key="6">
    <source>
        <dbReference type="ARBA" id="ARBA00023242"/>
    </source>
</evidence>
<sequence length="158" mass="16989">MPSKNSINKPKDTMIQARKRAALAKKRAARARNGLTAPPRGAASSTSGMPKSTAVALYTGSTPTGTLTTQTLSKKRFKKIERNKKYIAKRNADLLLIDAQAQAEDSMMVDEEEKETKQQSQIESVKTALWSVIEDTASAGIAIESNGEGTTLGGPSFF</sequence>
<evidence type="ECO:0000256" key="3">
    <source>
        <dbReference type="ARBA" id="ARBA00022448"/>
    </source>
</evidence>
<dbReference type="Proteomes" id="UP000189513">
    <property type="component" value="Unassembled WGS sequence"/>
</dbReference>
<reference evidence="9" key="3">
    <citation type="submission" date="2017-01" db="EMBL/GenBank/DDBJ databases">
        <authorList>
            <person name="Mah S.A."/>
            <person name="Swanson W.J."/>
            <person name="Moy G.W."/>
            <person name="Vacquier V.D."/>
        </authorList>
    </citation>
    <scope>NUCLEOTIDE SEQUENCE [LARGE SCALE GENOMIC DNA]</scope>
    <source>
        <strain evidence="9">65</strain>
    </source>
</reference>
<name>A0A061AN09_CYBFA</name>
<keyword evidence="3" id="KW-0813">Transport</keyword>
<dbReference type="InterPro" id="IPR022784">
    <property type="entry name" value="Ribosome_bgen_Alb1"/>
</dbReference>
<keyword evidence="5" id="KW-0690">Ribosome biogenesis</keyword>
<proteinExistence type="predicted"/>